<sequence length="470" mass="53818">MGVDTQGEPIAMRCQCFIRKPTLLQPAQDLTSCMRHSEGRNFHGSLSRRLLDSCFNCQFNCALTKFRSYLVLSLNGFPYDYFCVMSELVFSNHLSVFNWDMVGLDASLHSVMMQPWLQHTLDFLILPSLIHVPLVIGMVEMNLVQFRKDSALCYGTAPSKHYTRGLDSHAEMNLVQFRIGLCAVLWNCTQPTLYQGPRFSFPNRTVCCAMELHPRNRPDSRGLTICPLMEGIQINKVHAGLLPPGSGSYHKLRFRSFAQNPCSYVCLSMPRFPTKDICNQMFRAMGQCKVSILPYTFKSSCNWLMDLKGRIYGQPIPPFWLSSFRHLQVDLRSFEDRPPLSFVELHKPRPMHRTLLSFDSNVPGEECIIQGIGQIYGCEDYWLSSLLIRSLINGGEKHDHSLEAVTFQQLCENNFFLHEAESNDTGWAVSGVMVWLRREAAKTRKFPRLPEKSFLLHEALLCFPVPEPRV</sequence>
<proteinExistence type="predicted"/>
<protein>
    <submittedName>
        <fullName evidence="1">Uncharacterized protein</fullName>
    </submittedName>
</protein>
<accession>A0AAN9KB82</accession>
<keyword evidence="2" id="KW-1185">Reference proteome</keyword>
<evidence type="ECO:0000313" key="1">
    <source>
        <dbReference type="EMBL" id="KAK7313256.1"/>
    </source>
</evidence>
<reference evidence="1 2" key="1">
    <citation type="submission" date="2024-01" db="EMBL/GenBank/DDBJ databases">
        <title>The genomes of 5 underutilized Papilionoideae crops provide insights into root nodulation and disease resistanc.</title>
        <authorList>
            <person name="Jiang F."/>
        </authorList>
    </citation>
    <scope>NUCLEOTIDE SEQUENCE [LARGE SCALE GENOMIC DNA]</scope>
    <source>
        <strain evidence="1">LVBAO_FW01</strain>
        <tissue evidence="1">Leaves</tissue>
    </source>
</reference>
<name>A0AAN9KB82_CANGL</name>
<comment type="caution">
    <text evidence="1">The sequence shown here is derived from an EMBL/GenBank/DDBJ whole genome shotgun (WGS) entry which is preliminary data.</text>
</comment>
<dbReference type="EMBL" id="JAYMYQ010000009">
    <property type="protein sequence ID" value="KAK7313256.1"/>
    <property type="molecule type" value="Genomic_DNA"/>
</dbReference>
<gene>
    <name evidence="1" type="ORF">VNO77_37874</name>
</gene>
<dbReference type="Proteomes" id="UP001367508">
    <property type="component" value="Unassembled WGS sequence"/>
</dbReference>
<organism evidence="1 2">
    <name type="scientific">Canavalia gladiata</name>
    <name type="common">Sword bean</name>
    <name type="synonym">Dolichos gladiatus</name>
    <dbReference type="NCBI Taxonomy" id="3824"/>
    <lineage>
        <taxon>Eukaryota</taxon>
        <taxon>Viridiplantae</taxon>
        <taxon>Streptophyta</taxon>
        <taxon>Embryophyta</taxon>
        <taxon>Tracheophyta</taxon>
        <taxon>Spermatophyta</taxon>
        <taxon>Magnoliopsida</taxon>
        <taxon>eudicotyledons</taxon>
        <taxon>Gunneridae</taxon>
        <taxon>Pentapetalae</taxon>
        <taxon>rosids</taxon>
        <taxon>fabids</taxon>
        <taxon>Fabales</taxon>
        <taxon>Fabaceae</taxon>
        <taxon>Papilionoideae</taxon>
        <taxon>50 kb inversion clade</taxon>
        <taxon>NPAAA clade</taxon>
        <taxon>indigoferoid/millettioid clade</taxon>
        <taxon>Phaseoleae</taxon>
        <taxon>Canavalia</taxon>
    </lineage>
</organism>
<dbReference type="AlphaFoldDB" id="A0AAN9KB82"/>
<evidence type="ECO:0000313" key="2">
    <source>
        <dbReference type="Proteomes" id="UP001367508"/>
    </source>
</evidence>